<evidence type="ECO:0000313" key="3">
    <source>
        <dbReference type="EMBL" id="MBA9003462.1"/>
    </source>
</evidence>
<sequence>MNVLRSQMFDLDIWDLIEDLDHVGQCSALPELHDGPDNPDSESDEERAAREEVARQLCQECPARLFCLDYAVRIRPERGIWAGFTADEIDTLFPLTLGEAA</sequence>
<dbReference type="RefSeq" id="WP_182705204.1">
    <property type="nucleotide sequence ID" value="NZ_JACJII010000001.1"/>
</dbReference>
<dbReference type="Pfam" id="PF02467">
    <property type="entry name" value="Whib"/>
    <property type="match status" value="1"/>
</dbReference>
<evidence type="ECO:0000259" key="2">
    <source>
        <dbReference type="PROSITE" id="PS51674"/>
    </source>
</evidence>
<reference evidence="3 4" key="1">
    <citation type="submission" date="2020-08" db="EMBL/GenBank/DDBJ databases">
        <title>Sequencing the genomes of 1000 actinobacteria strains.</title>
        <authorList>
            <person name="Klenk H.-P."/>
        </authorList>
    </citation>
    <scope>NUCLEOTIDE SEQUENCE [LARGE SCALE GENOMIC DNA]</scope>
    <source>
        <strain evidence="3 4">DSM 45823</strain>
    </source>
</reference>
<dbReference type="AlphaFoldDB" id="A0A7W3MX13"/>
<comment type="caution">
    <text evidence="3">The sequence shown here is derived from an EMBL/GenBank/DDBJ whole genome shotgun (WGS) entry which is preliminary data.</text>
</comment>
<dbReference type="Proteomes" id="UP000539313">
    <property type="component" value="Unassembled WGS sequence"/>
</dbReference>
<organism evidence="3 4">
    <name type="scientific">Thermomonospora cellulosilytica</name>
    <dbReference type="NCBI Taxonomy" id="1411118"/>
    <lineage>
        <taxon>Bacteria</taxon>
        <taxon>Bacillati</taxon>
        <taxon>Actinomycetota</taxon>
        <taxon>Actinomycetes</taxon>
        <taxon>Streptosporangiales</taxon>
        <taxon>Thermomonosporaceae</taxon>
        <taxon>Thermomonospora</taxon>
    </lineage>
</organism>
<gene>
    <name evidence="3" type="ORF">HNR21_002344</name>
</gene>
<dbReference type="EMBL" id="JACJII010000001">
    <property type="protein sequence ID" value="MBA9003462.1"/>
    <property type="molecule type" value="Genomic_DNA"/>
</dbReference>
<proteinExistence type="predicted"/>
<feature type="domain" description="4Fe-4S Wbl-type" evidence="2">
    <location>
        <begin position="25"/>
        <end position="91"/>
    </location>
</feature>
<dbReference type="InterPro" id="IPR034768">
    <property type="entry name" value="4FE4S_WBL"/>
</dbReference>
<feature type="region of interest" description="Disordered" evidence="1">
    <location>
        <begin position="28"/>
        <end position="51"/>
    </location>
</feature>
<evidence type="ECO:0000256" key="1">
    <source>
        <dbReference type="SAM" id="MobiDB-lite"/>
    </source>
</evidence>
<keyword evidence="4" id="KW-1185">Reference proteome</keyword>
<dbReference type="PROSITE" id="PS51674">
    <property type="entry name" value="4FE4S_WBL"/>
    <property type="match status" value="1"/>
</dbReference>
<evidence type="ECO:0000313" key="4">
    <source>
        <dbReference type="Proteomes" id="UP000539313"/>
    </source>
</evidence>
<accession>A0A7W3MX13</accession>
<protein>
    <recommendedName>
        <fullName evidence="2">4Fe-4S Wbl-type domain-containing protein</fullName>
    </recommendedName>
</protein>
<name>A0A7W3MX13_9ACTN</name>